<comment type="caution">
    <text evidence="3">The sequence shown here is derived from an EMBL/GenBank/DDBJ whole genome shotgun (WGS) entry which is preliminary data.</text>
</comment>
<dbReference type="EMBL" id="JBHUJD010000005">
    <property type="protein sequence ID" value="MFD2309871.1"/>
    <property type="molecule type" value="Genomic_DNA"/>
</dbReference>
<keyword evidence="4" id="KW-1185">Reference proteome</keyword>
<accession>A0ABW5E8G9</accession>
<protein>
    <submittedName>
        <fullName evidence="3">SMP-30/gluconolactonase/LRE family protein</fullName>
    </submittedName>
</protein>
<gene>
    <name evidence="3" type="ORF">ACFSKX_05515</name>
</gene>
<dbReference type="Pfam" id="PF08450">
    <property type="entry name" value="SGL"/>
    <property type="match status" value="1"/>
</dbReference>
<proteinExistence type="predicted"/>
<evidence type="ECO:0000259" key="2">
    <source>
        <dbReference type="Pfam" id="PF08450"/>
    </source>
</evidence>
<dbReference type="Gene3D" id="2.120.10.30">
    <property type="entry name" value="TolB, C-terminal domain"/>
    <property type="match status" value="1"/>
</dbReference>
<dbReference type="PANTHER" id="PTHR47572:SF4">
    <property type="entry name" value="LACTONASE DRP35"/>
    <property type="match status" value="1"/>
</dbReference>
<evidence type="ECO:0000256" key="1">
    <source>
        <dbReference type="ARBA" id="ARBA00022801"/>
    </source>
</evidence>
<dbReference type="RefSeq" id="WP_265720398.1">
    <property type="nucleotide sequence ID" value="NZ_JAPIVK010000003.1"/>
</dbReference>
<reference evidence="4" key="1">
    <citation type="journal article" date="2019" name="Int. J. Syst. Evol. Microbiol.">
        <title>The Global Catalogue of Microorganisms (GCM) 10K type strain sequencing project: providing services to taxonomists for standard genome sequencing and annotation.</title>
        <authorList>
            <consortium name="The Broad Institute Genomics Platform"/>
            <consortium name="The Broad Institute Genome Sequencing Center for Infectious Disease"/>
            <person name="Wu L."/>
            <person name="Ma J."/>
        </authorList>
    </citation>
    <scope>NUCLEOTIDE SEQUENCE [LARGE SCALE GENOMIC DNA]</scope>
    <source>
        <strain evidence="4">KCTC 12848</strain>
    </source>
</reference>
<name>A0ABW5E8G9_9GAMM</name>
<dbReference type="SUPFAM" id="SSF63829">
    <property type="entry name" value="Calcium-dependent phosphotriesterase"/>
    <property type="match status" value="1"/>
</dbReference>
<dbReference type="InterPro" id="IPR051262">
    <property type="entry name" value="SMP-30/CGR1_Lactonase"/>
</dbReference>
<evidence type="ECO:0000313" key="3">
    <source>
        <dbReference type="EMBL" id="MFD2309871.1"/>
    </source>
</evidence>
<sequence length="295" mass="32018">MLDRLPIIWLGLVLCTCGVSTAAAVVSEGAKLRLISEDFSFTEGPAADPAGNVFFTDQPNNNIWKYGTDGTLSLFMDDAGRANGLYFDDTGNLLACADDKGELWQITPDGKVTVLLDNFDSRRLNGPNDLWVNPHGGIYFTDPFYPRDYWDRDKKEIETEAVYYLAPGAGQATRVAGDLQKPNGLIGSADGKRLYIADIGADKTYAYAIDSDGGLSGKTLFAEMGSDGMTLDSGGNLYLTGEGVTVFDPQGEKIEHIDVPEDWTANVTFGGEARRTLFITAMDSLYSLEMRVDGP</sequence>
<dbReference type="Proteomes" id="UP001597425">
    <property type="component" value="Unassembled WGS sequence"/>
</dbReference>
<evidence type="ECO:0000313" key="4">
    <source>
        <dbReference type="Proteomes" id="UP001597425"/>
    </source>
</evidence>
<organism evidence="3 4">
    <name type="scientific">Microbulbifer halophilus</name>
    <dbReference type="NCBI Taxonomy" id="453963"/>
    <lineage>
        <taxon>Bacteria</taxon>
        <taxon>Pseudomonadati</taxon>
        <taxon>Pseudomonadota</taxon>
        <taxon>Gammaproteobacteria</taxon>
        <taxon>Cellvibrionales</taxon>
        <taxon>Microbulbiferaceae</taxon>
        <taxon>Microbulbifer</taxon>
    </lineage>
</organism>
<keyword evidence="1" id="KW-0378">Hydrolase</keyword>
<feature type="domain" description="SMP-30/Gluconolactonase/LRE-like region" evidence="2">
    <location>
        <begin position="41"/>
        <end position="281"/>
    </location>
</feature>
<dbReference type="InterPro" id="IPR013658">
    <property type="entry name" value="SGL"/>
</dbReference>
<dbReference type="PANTHER" id="PTHR47572">
    <property type="entry name" value="LIPOPROTEIN-RELATED"/>
    <property type="match status" value="1"/>
</dbReference>
<dbReference type="InterPro" id="IPR011042">
    <property type="entry name" value="6-blade_b-propeller_TolB-like"/>
</dbReference>